<dbReference type="KEGG" id="tng:GSTEN00029351G001"/>
<sequence>MVQASPGCDMASFHASYRAKANLELIELASWALYPTVLCKDTIVALKSSCMKRQPQGVAVNAERLI</sequence>
<comment type="caution">
    <text evidence="1">The sequence shown here is derived from an EMBL/GenBank/DDBJ whole genome shotgun (WGS) entry which is preliminary data.</text>
</comment>
<reference evidence="1" key="2">
    <citation type="submission" date="2004-02" db="EMBL/GenBank/DDBJ databases">
        <authorList>
            <consortium name="Genoscope"/>
            <consortium name="Whitehead Institute Centre for Genome Research"/>
        </authorList>
    </citation>
    <scope>NUCLEOTIDE SEQUENCE</scope>
</reference>
<dbReference type="OrthoDB" id="10351712at2759"/>
<protein>
    <submittedName>
        <fullName evidence="1">(spotted green pufferfish) hypothetical protein</fullName>
    </submittedName>
</protein>
<accession>Q4RT96</accession>
<dbReference type="AlphaFoldDB" id="Q4RT96"/>
<reference evidence="1" key="1">
    <citation type="journal article" date="2004" name="Nature">
        <title>Genome duplication in the teleost fish Tetraodon nigroviridis reveals the early vertebrate proto-karyotype.</title>
        <authorList>
            <person name="Jaillon O."/>
            <person name="Aury J.-M."/>
            <person name="Brunet F."/>
            <person name="Petit J.-L."/>
            <person name="Stange-Thomann N."/>
            <person name="Mauceli E."/>
            <person name="Bouneau L."/>
            <person name="Fischer C."/>
            <person name="Ozouf-Costaz C."/>
            <person name="Bernot A."/>
            <person name="Nicaud S."/>
            <person name="Jaffe D."/>
            <person name="Fisher S."/>
            <person name="Lutfalla G."/>
            <person name="Dossat C."/>
            <person name="Segurens B."/>
            <person name="Dasilva C."/>
            <person name="Salanoubat M."/>
            <person name="Levy M."/>
            <person name="Boudet N."/>
            <person name="Castellano S."/>
            <person name="Anthouard V."/>
            <person name="Jubin C."/>
            <person name="Castelli V."/>
            <person name="Katinka M."/>
            <person name="Vacherie B."/>
            <person name="Biemont C."/>
            <person name="Skalli Z."/>
            <person name="Cattolico L."/>
            <person name="Poulain J."/>
            <person name="De Berardinis V."/>
            <person name="Cruaud C."/>
            <person name="Duprat S."/>
            <person name="Brottier P."/>
            <person name="Coutanceau J.-P."/>
            <person name="Gouzy J."/>
            <person name="Parra G."/>
            <person name="Lardier G."/>
            <person name="Chapple C."/>
            <person name="McKernan K.J."/>
            <person name="McEwan P."/>
            <person name="Bosak S."/>
            <person name="Kellis M."/>
            <person name="Volff J.-N."/>
            <person name="Guigo R."/>
            <person name="Zody M.C."/>
            <person name="Mesirov J."/>
            <person name="Lindblad-Toh K."/>
            <person name="Birren B."/>
            <person name="Nusbaum C."/>
            <person name="Kahn D."/>
            <person name="Robinson-Rechavi M."/>
            <person name="Laudet V."/>
            <person name="Schachter V."/>
            <person name="Quetier F."/>
            <person name="Saurin W."/>
            <person name="Scarpelli C."/>
            <person name="Wincker P."/>
            <person name="Lander E.S."/>
            <person name="Weissenbach J."/>
            <person name="Roest Crollius H."/>
        </authorList>
    </citation>
    <scope>NUCLEOTIDE SEQUENCE [LARGE SCALE GENOMIC DNA]</scope>
</reference>
<name>Q4RT96_TETNG</name>
<evidence type="ECO:0000313" key="1">
    <source>
        <dbReference type="EMBL" id="CAG08386.1"/>
    </source>
</evidence>
<gene>
    <name evidence="1" type="ORF">GSTENG00029351001</name>
</gene>
<proteinExistence type="predicted"/>
<dbReference type="EMBL" id="CAAE01014998">
    <property type="protein sequence ID" value="CAG08386.1"/>
    <property type="molecule type" value="Genomic_DNA"/>
</dbReference>
<organism evidence="1">
    <name type="scientific">Tetraodon nigroviridis</name>
    <name type="common">Spotted green pufferfish</name>
    <name type="synonym">Chelonodon nigroviridis</name>
    <dbReference type="NCBI Taxonomy" id="99883"/>
    <lineage>
        <taxon>Eukaryota</taxon>
        <taxon>Metazoa</taxon>
        <taxon>Chordata</taxon>
        <taxon>Craniata</taxon>
        <taxon>Vertebrata</taxon>
        <taxon>Euteleostomi</taxon>
        <taxon>Actinopterygii</taxon>
        <taxon>Neopterygii</taxon>
        <taxon>Teleostei</taxon>
        <taxon>Neoteleostei</taxon>
        <taxon>Acanthomorphata</taxon>
        <taxon>Eupercaria</taxon>
        <taxon>Tetraodontiformes</taxon>
        <taxon>Tetradontoidea</taxon>
        <taxon>Tetraodontidae</taxon>
        <taxon>Tetraodon</taxon>
    </lineage>
</organism>